<feature type="domain" description="Cadherin" evidence="8">
    <location>
        <begin position="24"/>
        <end position="124"/>
    </location>
</feature>
<organism evidence="9 10">
    <name type="scientific">Scleropages formosus</name>
    <name type="common">Asian bonytongue</name>
    <name type="synonym">Osteoglossum formosum</name>
    <dbReference type="NCBI Taxonomy" id="113540"/>
    <lineage>
        <taxon>Eukaryota</taxon>
        <taxon>Metazoa</taxon>
        <taxon>Chordata</taxon>
        <taxon>Craniata</taxon>
        <taxon>Vertebrata</taxon>
        <taxon>Euteleostomi</taxon>
        <taxon>Actinopterygii</taxon>
        <taxon>Neopterygii</taxon>
        <taxon>Teleostei</taxon>
        <taxon>Osteoglossocephala</taxon>
        <taxon>Osteoglossomorpha</taxon>
        <taxon>Osteoglossiformes</taxon>
        <taxon>Osteoglossidae</taxon>
        <taxon>Scleropages</taxon>
    </lineage>
</organism>
<feature type="non-terminal residue" evidence="9">
    <location>
        <position position="179"/>
    </location>
</feature>
<keyword evidence="5" id="KW-1133">Transmembrane helix</keyword>
<evidence type="ECO:0000313" key="10">
    <source>
        <dbReference type="Proteomes" id="UP000034805"/>
    </source>
</evidence>
<dbReference type="Gene3D" id="2.60.40.60">
    <property type="entry name" value="Cadherins"/>
    <property type="match status" value="2"/>
</dbReference>
<dbReference type="GO" id="GO:0005509">
    <property type="term" value="F:calcium ion binding"/>
    <property type="evidence" value="ECO:0007669"/>
    <property type="project" value="UniProtKB-UniRule"/>
</dbReference>
<protein>
    <recommendedName>
        <fullName evidence="8">Cadherin domain-containing protein</fullName>
    </recommendedName>
</protein>
<dbReference type="EMBL" id="JARO02014468">
    <property type="protein sequence ID" value="KPP58185.1"/>
    <property type="molecule type" value="Genomic_DNA"/>
</dbReference>
<keyword evidence="6" id="KW-0472">Membrane</keyword>
<evidence type="ECO:0000256" key="7">
    <source>
        <dbReference type="PROSITE-ProRule" id="PRU00043"/>
    </source>
</evidence>
<dbReference type="SMART" id="SM00112">
    <property type="entry name" value="CA"/>
    <property type="match status" value="1"/>
</dbReference>
<dbReference type="Proteomes" id="UP000034805">
    <property type="component" value="Unassembled WGS sequence"/>
</dbReference>
<evidence type="ECO:0000256" key="3">
    <source>
        <dbReference type="ARBA" id="ARBA00022737"/>
    </source>
</evidence>
<keyword evidence="4 7" id="KW-0106">Calcium</keyword>
<name>A0A0N8JVH9_SCLFO</name>
<comment type="caution">
    <text evidence="9">The sequence shown here is derived from an EMBL/GenBank/DDBJ whole genome shotgun (WGS) entry which is preliminary data.</text>
</comment>
<evidence type="ECO:0000313" key="9">
    <source>
        <dbReference type="EMBL" id="KPP58185.1"/>
    </source>
</evidence>
<comment type="subcellular location">
    <subcellularLocation>
        <location evidence="1">Membrane</location>
    </subcellularLocation>
</comment>
<dbReference type="InterPro" id="IPR002126">
    <property type="entry name" value="Cadherin-like_dom"/>
</dbReference>
<keyword evidence="2" id="KW-0812">Transmembrane</keyword>
<dbReference type="PANTHER" id="PTHR24026:SF49">
    <property type="entry name" value="PROTOCADHERIN FAT 3"/>
    <property type="match status" value="1"/>
</dbReference>
<sequence length="179" mass="19476">MKTSTAIVNIIVTDVNDNDPAFDPTLPINFTVQEEEANAFVGQVKATDPDAGINGQVRYKLLNHAGFFRINSDGSIFTMVPLDRETRSRYMLVVEAWDGAPDPRRTTTRLFVEVIDVDDNSPVFSQASYTVSLPENSPPGTAVLRLSVSGAACSASAFARDPPWVGSNEDLNFKRAAAH</sequence>
<evidence type="ECO:0000256" key="1">
    <source>
        <dbReference type="ARBA" id="ARBA00004370"/>
    </source>
</evidence>
<evidence type="ECO:0000256" key="4">
    <source>
        <dbReference type="ARBA" id="ARBA00022837"/>
    </source>
</evidence>
<dbReference type="PANTHER" id="PTHR24026">
    <property type="entry name" value="FAT ATYPICAL CADHERIN-RELATED"/>
    <property type="match status" value="1"/>
</dbReference>
<evidence type="ECO:0000256" key="6">
    <source>
        <dbReference type="ARBA" id="ARBA00023136"/>
    </source>
</evidence>
<dbReference type="PROSITE" id="PS50268">
    <property type="entry name" value="CADHERIN_2"/>
    <property type="match status" value="2"/>
</dbReference>
<accession>A0A0N8JVH9</accession>
<dbReference type="AlphaFoldDB" id="A0A0N8JVH9"/>
<dbReference type="FunFam" id="2.60.40.60:FF:000020">
    <property type="entry name" value="Dachsous cadherin-related 1b"/>
    <property type="match status" value="1"/>
</dbReference>
<evidence type="ECO:0000259" key="8">
    <source>
        <dbReference type="PROSITE" id="PS50268"/>
    </source>
</evidence>
<dbReference type="InterPro" id="IPR020894">
    <property type="entry name" value="Cadherin_CS"/>
</dbReference>
<dbReference type="GO" id="GO:0007156">
    <property type="term" value="P:homophilic cell adhesion via plasma membrane adhesion molecules"/>
    <property type="evidence" value="ECO:0007669"/>
    <property type="project" value="InterPro"/>
</dbReference>
<feature type="domain" description="Cadherin" evidence="8">
    <location>
        <begin position="3"/>
        <end position="22"/>
    </location>
</feature>
<dbReference type="GO" id="GO:0009653">
    <property type="term" value="P:anatomical structure morphogenesis"/>
    <property type="evidence" value="ECO:0007669"/>
    <property type="project" value="UniProtKB-ARBA"/>
</dbReference>
<evidence type="ECO:0000256" key="2">
    <source>
        <dbReference type="ARBA" id="ARBA00022692"/>
    </source>
</evidence>
<dbReference type="CDD" id="cd11304">
    <property type="entry name" value="Cadherin_repeat"/>
    <property type="match status" value="1"/>
</dbReference>
<keyword evidence="3" id="KW-0677">Repeat</keyword>
<dbReference type="SUPFAM" id="SSF49313">
    <property type="entry name" value="Cadherin-like"/>
    <property type="match status" value="1"/>
</dbReference>
<reference evidence="9 10" key="1">
    <citation type="submission" date="2015-08" db="EMBL/GenBank/DDBJ databases">
        <title>The genome of the Asian arowana (Scleropages formosus).</title>
        <authorList>
            <person name="Tan M.H."/>
            <person name="Gan H.M."/>
            <person name="Croft L.J."/>
            <person name="Austin C.M."/>
        </authorList>
    </citation>
    <scope>NUCLEOTIDE SEQUENCE [LARGE SCALE GENOMIC DNA]</scope>
    <source>
        <strain evidence="9">Aro1</strain>
    </source>
</reference>
<dbReference type="InterPro" id="IPR015919">
    <property type="entry name" value="Cadherin-like_sf"/>
</dbReference>
<dbReference type="Pfam" id="PF00028">
    <property type="entry name" value="Cadherin"/>
    <property type="match status" value="1"/>
</dbReference>
<dbReference type="PROSITE" id="PS00232">
    <property type="entry name" value="CADHERIN_1"/>
    <property type="match status" value="1"/>
</dbReference>
<evidence type="ECO:0000256" key="5">
    <source>
        <dbReference type="ARBA" id="ARBA00022989"/>
    </source>
</evidence>
<gene>
    <name evidence="9" type="ORF">Z043_124010</name>
</gene>
<dbReference type="GO" id="GO:0005886">
    <property type="term" value="C:plasma membrane"/>
    <property type="evidence" value="ECO:0007669"/>
    <property type="project" value="InterPro"/>
</dbReference>
<proteinExistence type="predicted"/>
<dbReference type="PRINTS" id="PR00205">
    <property type="entry name" value="CADHERIN"/>
</dbReference>